<evidence type="ECO:0000313" key="1">
    <source>
        <dbReference type="EMBL" id="QHV93874.1"/>
    </source>
</evidence>
<sequence>MKAVIKECYSTDVDDLFDYKPDAINGFDFPLRFVIGPKDALGGECFDVLVCNLAYFQNKFPPGEVIFGRHLLIVQQYDFNNILDFVAKYVTSLEEDTWDALANKLARIGKWEFEDYRPYTV</sequence>
<keyword evidence="2" id="KW-1185">Reference proteome</keyword>
<dbReference type="EMBL" id="CP045997">
    <property type="protein sequence ID" value="QHV93874.1"/>
    <property type="molecule type" value="Genomic_DNA"/>
</dbReference>
<dbReference type="AlphaFoldDB" id="A0A6P1VMR3"/>
<dbReference type="RefSeq" id="WP_162384294.1">
    <property type="nucleotide sequence ID" value="NZ_CP045997.1"/>
</dbReference>
<evidence type="ECO:0000313" key="2">
    <source>
        <dbReference type="Proteomes" id="UP000464577"/>
    </source>
</evidence>
<dbReference type="KEGG" id="senf:GJR95_02020"/>
<dbReference type="InterPro" id="IPR028964">
    <property type="entry name" value="Imm8"/>
</dbReference>
<reference evidence="1 2" key="1">
    <citation type="submission" date="2019-11" db="EMBL/GenBank/DDBJ databases">
        <title>Spirosoma endbachense sp. nov., isolated from a natural salt meadow.</title>
        <authorList>
            <person name="Rojas J."/>
            <person name="Ambika Manirajan B."/>
            <person name="Ratering S."/>
            <person name="Suarez C."/>
            <person name="Geissler-Plaum R."/>
            <person name="Schnell S."/>
        </authorList>
    </citation>
    <scope>NUCLEOTIDE SEQUENCE [LARGE SCALE GENOMIC DNA]</scope>
    <source>
        <strain evidence="1 2">I-24</strain>
    </source>
</reference>
<dbReference type="Proteomes" id="UP000464577">
    <property type="component" value="Chromosome"/>
</dbReference>
<proteinExistence type="predicted"/>
<dbReference type="Pfam" id="PF15586">
    <property type="entry name" value="Imm8"/>
    <property type="match status" value="1"/>
</dbReference>
<organism evidence="1 2">
    <name type="scientific">Spirosoma endbachense</name>
    <dbReference type="NCBI Taxonomy" id="2666025"/>
    <lineage>
        <taxon>Bacteria</taxon>
        <taxon>Pseudomonadati</taxon>
        <taxon>Bacteroidota</taxon>
        <taxon>Cytophagia</taxon>
        <taxon>Cytophagales</taxon>
        <taxon>Cytophagaceae</taxon>
        <taxon>Spirosoma</taxon>
    </lineage>
</organism>
<name>A0A6P1VMR3_9BACT</name>
<protein>
    <submittedName>
        <fullName evidence="1">Uncharacterized protein</fullName>
    </submittedName>
</protein>
<accession>A0A6P1VMR3</accession>
<gene>
    <name evidence="1" type="ORF">GJR95_02020</name>
</gene>